<organism evidence="1 2">
    <name type="scientific">Dallia pectoralis</name>
    <name type="common">Alaska blackfish</name>
    <dbReference type="NCBI Taxonomy" id="75939"/>
    <lineage>
        <taxon>Eukaryota</taxon>
        <taxon>Metazoa</taxon>
        <taxon>Chordata</taxon>
        <taxon>Craniata</taxon>
        <taxon>Vertebrata</taxon>
        <taxon>Euteleostomi</taxon>
        <taxon>Actinopterygii</taxon>
        <taxon>Neopterygii</taxon>
        <taxon>Teleostei</taxon>
        <taxon>Protacanthopterygii</taxon>
        <taxon>Esociformes</taxon>
        <taxon>Umbridae</taxon>
        <taxon>Dallia</taxon>
    </lineage>
</organism>
<protein>
    <submittedName>
        <fullName evidence="1">Uncharacterized protein</fullName>
    </submittedName>
</protein>
<name>A0ACC2F8X8_DALPE</name>
<proteinExistence type="predicted"/>
<dbReference type="EMBL" id="CM055759">
    <property type="protein sequence ID" value="KAJ7987807.1"/>
    <property type="molecule type" value="Genomic_DNA"/>
</dbReference>
<accession>A0ACC2F8X8</accession>
<sequence length="484" mass="52653">MNTTRKQKVLDETLIVSNYRLPKDPAKTLMKPVHTTTAKHTDSATVTGTVKKIKASSIKAKHKPSPAITTHPVSPKVKAATKKGSLREQIELFTQSARDAASLSQTTLTGALCQNHPVSTDDLTCNHLDHNPTMMPTVNNDRLGSKTNRQERLSVDHISSMLDHLYVVGPGLTAAPPLDHSSANLGVLAPKTNPAHSATINLSQTVPVNVSKCIAQPSFPSLSTPSTSPRVTDQRDPGPQSPILSPYLPAKPSLPLSPFASSSIMSSWTPTRDVAGMEATTETILPYQMVGMKIKCSPRSLTWSVLVGLMLHASSWLTPFLPPSPPKFPNPPSNPPPPYHPPTLSGPPLSLPLPTVREKLTTANDDRISQRAKLTGPEYVTEQKIIGALSVGEVRLKELPGWVAIRASCNPRQRAQAQPRSWQWYYRTYVNGKGGLGSMAMLLGGYCILSYTWNCPQHSRTWLNAGLHRVPSLAHIEQDRGQRS</sequence>
<gene>
    <name evidence="1" type="ORF">DPEC_G00330340</name>
</gene>
<keyword evidence="2" id="KW-1185">Reference proteome</keyword>
<evidence type="ECO:0000313" key="2">
    <source>
        <dbReference type="Proteomes" id="UP001157502"/>
    </source>
</evidence>
<dbReference type="Proteomes" id="UP001157502">
    <property type="component" value="Chromosome 32"/>
</dbReference>
<reference evidence="1" key="1">
    <citation type="submission" date="2021-05" db="EMBL/GenBank/DDBJ databases">
        <authorList>
            <person name="Pan Q."/>
            <person name="Jouanno E."/>
            <person name="Zahm M."/>
            <person name="Klopp C."/>
            <person name="Cabau C."/>
            <person name="Louis A."/>
            <person name="Berthelot C."/>
            <person name="Parey E."/>
            <person name="Roest Crollius H."/>
            <person name="Montfort J."/>
            <person name="Robinson-Rechavi M."/>
            <person name="Bouchez O."/>
            <person name="Lampietro C."/>
            <person name="Lopez Roques C."/>
            <person name="Donnadieu C."/>
            <person name="Postlethwait J."/>
            <person name="Bobe J."/>
            <person name="Dillon D."/>
            <person name="Chandos A."/>
            <person name="von Hippel F."/>
            <person name="Guiguen Y."/>
        </authorList>
    </citation>
    <scope>NUCLEOTIDE SEQUENCE</scope>
    <source>
        <strain evidence="1">YG-Jan2019</strain>
    </source>
</reference>
<evidence type="ECO:0000313" key="1">
    <source>
        <dbReference type="EMBL" id="KAJ7987807.1"/>
    </source>
</evidence>
<comment type="caution">
    <text evidence="1">The sequence shown here is derived from an EMBL/GenBank/DDBJ whole genome shotgun (WGS) entry which is preliminary data.</text>
</comment>